<dbReference type="SUPFAM" id="SSF53335">
    <property type="entry name" value="S-adenosyl-L-methionine-dependent methyltransferases"/>
    <property type="match status" value="1"/>
</dbReference>
<dbReference type="EMBL" id="JAVDBT010000005">
    <property type="protein sequence ID" value="MDQ2066163.1"/>
    <property type="molecule type" value="Genomic_DNA"/>
</dbReference>
<comment type="caution">
    <text evidence="1">The sequence shown here is derived from an EMBL/GenBank/DDBJ whole genome shotgun (WGS) entry which is preliminary data.</text>
</comment>
<keyword evidence="2" id="KW-1185">Reference proteome</keyword>
<organism evidence="1 2">
    <name type="scientific">Pseudogemmobacter lacusdianii</name>
    <dbReference type="NCBI Taxonomy" id="3069608"/>
    <lineage>
        <taxon>Bacteria</taxon>
        <taxon>Pseudomonadati</taxon>
        <taxon>Pseudomonadota</taxon>
        <taxon>Alphaproteobacteria</taxon>
        <taxon>Rhodobacterales</taxon>
        <taxon>Paracoccaceae</taxon>
        <taxon>Pseudogemmobacter</taxon>
    </lineage>
</organism>
<accession>A0ABU0VXC9</accession>
<dbReference type="Gene3D" id="3.40.50.150">
    <property type="entry name" value="Vaccinia Virus protein VP39"/>
    <property type="match status" value="1"/>
</dbReference>
<proteinExistence type="predicted"/>
<gene>
    <name evidence="1" type="ORF">Q9295_07255</name>
</gene>
<dbReference type="EC" id="2.1.-.-" evidence="1"/>
<evidence type="ECO:0000313" key="1">
    <source>
        <dbReference type="EMBL" id="MDQ2066163.1"/>
    </source>
</evidence>
<dbReference type="RefSeq" id="WP_306679854.1">
    <property type="nucleotide sequence ID" value="NZ_JAVDBT010000005.1"/>
</dbReference>
<sequence length="220" mass="24453">MSSPYLKPGFYDQALEKGKHRDIVGGRWDETGFVQMAALIDEGLEPEHRLLDIGCGCLRLGHLAVNWLDSGHYWGTDASGPLMQRGWEVELSPAAQARLPREQLVEDASFSYAGVPQDIDYAIAFGVFAHLPAEMLRPALISARKHLTSLQKLLFTVFIAPEGHAGAYRQKDGVVTHPHRPPYHRYRADVEADAEAAGFAVSWRTRVLPRGQDLCVLEPI</sequence>
<name>A0ABU0VXC9_9RHOB</name>
<dbReference type="InterPro" id="IPR029063">
    <property type="entry name" value="SAM-dependent_MTases_sf"/>
</dbReference>
<evidence type="ECO:0000313" key="2">
    <source>
        <dbReference type="Proteomes" id="UP001239680"/>
    </source>
</evidence>
<reference evidence="1 2" key="1">
    <citation type="submission" date="2023-08" db="EMBL/GenBank/DDBJ databases">
        <title>Characterization of two Paracoccaceae strains isolated from Phycosphere and proposal of Xinfangfangia lacusdiani sp. nov.</title>
        <authorList>
            <person name="Deng Y."/>
            <person name="Zhang Y.Q."/>
        </authorList>
    </citation>
    <scope>NUCLEOTIDE SEQUENCE [LARGE SCALE GENOMIC DNA]</scope>
    <source>
        <strain evidence="1 2">CPCC 101601</strain>
    </source>
</reference>
<keyword evidence="1" id="KW-0808">Transferase</keyword>
<dbReference type="GO" id="GO:0032259">
    <property type="term" value="P:methylation"/>
    <property type="evidence" value="ECO:0007669"/>
    <property type="project" value="UniProtKB-KW"/>
</dbReference>
<keyword evidence="1" id="KW-0489">Methyltransferase</keyword>
<dbReference type="GO" id="GO:0008168">
    <property type="term" value="F:methyltransferase activity"/>
    <property type="evidence" value="ECO:0007669"/>
    <property type="project" value="UniProtKB-KW"/>
</dbReference>
<protein>
    <submittedName>
        <fullName evidence="1">Class I SAM-dependent methyltransferase</fullName>
        <ecNumber evidence="1">2.1.-.-</ecNumber>
    </submittedName>
</protein>
<dbReference type="Proteomes" id="UP001239680">
    <property type="component" value="Unassembled WGS sequence"/>
</dbReference>